<dbReference type="InterPro" id="IPR036950">
    <property type="entry name" value="PBP_transglycosylase"/>
</dbReference>
<dbReference type="Pfam" id="PF00912">
    <property type="entry name" value="Transgly"/>
    <property type="match status" value="1"/>
</dbReference>
<accession>A0AA41V6V9</accession>
<dbReference type="InterPro" id="IPR001264">
    <property type="entry name" value="Glyco_trans_51"/>
</dbReference>
<gene>
    <name evidence="4" type="ORF">MKW94_009942</name>
</gene>
<evidence type="ECO:0000259" key="3">
    <source>
        <dbReference type="Pfam" id="PF00912"/>
    </source>
</evidence>
<dbReference type="InterPro" id="IPR023346">
    <property type="entry name" value="Lysozyme-like_dom_sf"/>
</dbReference>
<feature type="domain" description="Glycosyl transferase family 51" evidence="3">
    <location>
        <begin position="113"/>
        <end position="211"/>
    </location>
</feature>
<dbReference type="PANTHER" id="PTHR32282:SF33">
    <property type="entry name" value="PEPTIDOGLYCAN GLYCOSYLTRANSFERASE"/>
    <property type="match status" value="1"/>
</dbReference>
<comment type="caution">
    <text evidence="4">The sequence shown here is derived from an EMBL/GenBank/DDBJ whole genome shotgun (WGS) entry which is preliminary data.</text>
</comment>
<keyword evidence="2" id="KW-0472">Membrane</keyword>
<evidence type="ECO:0000256" key="2">
    <source>
        <dbReference type="SAM" id="Phobius"/>
    </source>
</evidence>
<dbReference type="Gene3D" id="1.10.3810.10">
    <property type="entry name" value="Biosynthetic peptidoglycan transglycosylase-like"/>
    <property type="match status" value="1"/>
</dbReference>
<keyword evidence="1" id="KW-0808">Transferase</keyword>
<proteinExistence type="predicted"/>
<name>A0AA41V6V9_PAPNU</name>
<dbReference type="GO" id="GO:0008955">
    <property type="term" value="F:peptidoglycan glycosyltransferase activity"/>
    <property type="evidence" value="ECO:0007669"/>
    <property type="project" value="TreeGrafter"/>
</dbReference>
<evidence type="ECO:0000313" key="5">
    <source>
        <dbReference type="Proteomes" id="UP001177140"/>
    </source>
</evidence>
<dbReference type="SUPFAM" id="SSF53955">
    <property type="entry name" value="Lysozyme-like"/>
    <property type="match status" value="1"/>
</dbReference>
<evidence type="ECO:0000256" key="1">
    <source>
        <dbReference type="ARBA" id="ARBA00022679"/>
    </source>
</evidence>
<dbReference type="PANTHER" id="PTHR32282">
    <property type="entry name" value="BINDING PROTEIN TRANSPEPTIDASE, PUTATIVE-RELATED"/>
    <property type="match status" value="1"/>
</dbReference>
<dbReference type="InterPro" id="IPR050396">
    <property type="entry name" value="Glycosyltr_51/Transpeptidase"/>
</dbReference>
<keyword evidence="2" id="KW-0812">Transmembrane</keyword>
<sequence length="218" mass="25162">MTLFGVHCHHLTSLTNVNRKYSPAIHKTPIHYISFPYIYHFHFLTKPISKSSQIHSFHNSSSQKPLINNNFFSPEVILLFIYFIIFLSFRILSSILPSDFPNRWNNLIAFSEEAEIRVCNKYPSHLWQAIVASEDRRFFRHCGVDFIGIARAVSSWSSKGGGSTITQQLVKNTLLKNERTLSRKAVEIVLAILLERRISKWKILASYMSKVCQMGSLE</sequence>
<keyword evidence="2" id="KW-1133">Transmembrane helix</keyword>
<keyword evidence="5" id="KW-1185">Reference proteome</keyword>
<dbReference type="AlphaFoldDB" id="A0AA41V6V9"/>
<evidence type="ECO:0000313" key="4">
    <source>
        <dbReference type="EMBL" id="MCL7033109.1"/>
    </source>
</evidence>
<organism evidence="4 5">
    <name type="scientific">Papaver nudicaule</name>
    <name type="common">Iceland poppy</name>
    <dbReference type="NCBI Taxonomy" id="74823"/>
    <lineage>
        <taxon>Eukaryota</taxon>
        <taxon>Viridiplantae</taxon>
        <taxon>Streptophyta</taxon>
        <taxon>Embryophyta</taxon>
        <taxon>Tracheophyta</taxon>
        <taxon>Spermatophyta</taxon>
        <taxon>Magnoliopsida</taxon>
        <taxon>Ranunculales</taxon>
        <taxon>Papaveraceae</taxon>
        <taxon>Papaveroideae</taxon>
        <taxon>Papaver</taxon>
    </lineage>
</organism>
<dbReference type="EMBL" id="JAJJMA010130701">
    <property type="protein sequence ID" value="MCL7033109.1"/>
    <property type="molecule type" value="Genomic_DNA"/>
</dbReference>
<dbReference type="Proteomes" id="UP001177140">
    <property type="component" value="Unassembled WGS sequence"/>
</dbReference>
<reference evidence="4" key="1">
    <citation type="submission" date="2022-03" db="EMBL/GenBank/DDBJ databases">
        <title>A functionally conserved STORR gene fusion in Papaver species that diverged 16.8 million years ago.</title>
        <authorList>
            <person name="Catania T."/>
        </authorList>
    </citation>
    <scope>NUCLEOTIDE SEQUENCE</scope>
    <source>
        <strain evidence="4">S-191538</strain>
    </source>
</reference>
<protein>
    <recommendedName>
        <fullName evidence="3">Glycosyl transferase family 51 domain-containing protein</fullName>
    </recommendedName>
</protein>
<feature type="transmembrane region" description="Helical" evidence="2">
    <location>
        <begin position="76"/>
        <end position="96"/>
    </location>
</feature>